<dbReference type="Gene3D" id="3.30.930.10">
    <property type="entry name" value="Bira Bifunctional Protein, Domain 2"/>
    <property type="match status" value="1"/>
</dbReference>
<dbReference type="InterPro" id="IPR004143">
    <property type="entry name" value="BPL_LPL_catalytic"/>
</dbReference>
<keyword evidence="7" id="KW-1185">Reference proteome</keyword>
<evidence type="ECO:0000256" key="3">
    <source>
        <dbReference type="ARBA" id="ARBA00008242"/>
    </source>
</evidence>
<comment type="pathway">
    <text evidence="2">Protein modification; protein lipoylation via exogenous pathway; protein N(6)-(lipoyl)lysine from lipoate: step 2/2.</text>
</comment>
<organism evidence="6 7">
    <name type="scientific">Mycena chlorophos</name>
    <name type="common">Agaric fungus</name>
    <name type="synonym">Agaricus chlorophos</name>
    <dbReference type="NCBI Taxonomy" id="658473"/>
    <lineage>
        <taxon>Eukaryota</taxon>
        <taxon>Fungi</taxon>
        <taxon>Dikarya</taxon>
        <taxon>Basidiomycota</taxon>
        <taxon>Agaricomycotina</taxon>
        <taxon>Agaricomycetes</taxon>
        <taxon>Agaricomycetidae</taxon>
        <taxon>Agaricales</taxon>
        <taxon>Marasmiineae</taxon>
        <taxon>Mycenaceae</taxon>
        <taxon>Mycena</taxon>
    </lineage>
</organism>
<proteinExistence type="inferred from homology"/>
<gene>
    <name evidence="6" type="ORF">MCHLO_13762</name>
</gene>
<dbReference type="Gene3D" id="3.30.390.50">
    <property type="entry name" value="CO dehydrogenase flavoprotein, C-terminal domain"/>
    <property type="match status" value="1"/>
</dbReference>
<dbReference type="SUPFAM" id="SSF55681">
    <property type="entry name" value="Class II aaRS and biotin synthetases"/>
    <property type="match status" value="1"/>
</dbReference>
<dbReference type="CDD" id="cd16443">
    <property type="entry name" value="LplA"/>
    <property type="match status" value="1"/>
</dbReference>
<name>A0ABQ0M1I2_MYCCL</name>
<evidence type="ECO:0000313" key="6">
    <source>
        <dbReference type="EMBL" id="GAT57196.1"/>
    </source>
</evidence>
<evidence type="ECO:0000256" key="1">
    <source>
        <dbReference type="ARBA" id="ARBA00003253"/>
    </source>
</evidence>
<dbReference type="EMBL" id="DF849419">
    <property type="protein sequence ID" value="GAT57196.1"/>
    <property type="molecule type" value="Genomic_DNA"/>
</dbReference>
<evidence type="ECO:0000256" key="2">
    <source>
        <dbReference type="ARBA" id="ARBA00005085"/>
    </source>
</evidence>
<evidence type="ECO:0000259" key="5">
    <source>
        <dbReference type="PROSITE" id="PS51733"/>
    </source>
</evidence>
<comment type="similarity">
    <text evidence="3">Belongs to the LplA family.</text>
</comment>
<dbReference type="GO" id="GO:0016874">
    <property type="term" value="F:ligase activity"/>
    <property type="evidence" value="ECO:0007669"/>
    <property type="project" value="UniProtKB-KW"/>
</dbReference>
<protein>
    <recommendedName>
        <fullName evidence="4">Putative lipoate-protein ligase A</fullName>
    </recommendedName>
</protein>
<dbReference type="Proteomes" id="UP000815677">
    <property type="component" value="Unassembled WGS sequence"/>
</dbReference>
<sequence length="352" mass="40229">MLLLRRCLSTVAPTHSVYLSRAKNPYVNLAFEDWLFRRAPEDAPVLFIYRNEPCVVIGRNQNPWKEVNLPALHRNKVSLVRRRSGGGTVYHDLGNTNFSIHLPREIFDRKNTANIVLRAVRELGIPAARVNDRNDIYVSSDKISRFAERSKGSAYKIVAKRAYHHGTMLLTSRLDLLGDILHVDKPTMQGSGVASVRAPVTNLRSFNERAEHDLFSELLVEQFRRVYESDGEPQFLYEEQMLDIEEVRSMVNELQTWEWLYGQTPQFTYSIQHKFQWGSLTADISSKHGRILSLALSGSDIPPALEPVLRDLESASVDQMYGGSWPVVELEKDNIKQEARVAIERWLAGALR</sequence>
<dbReference type="InterPro" id="IPR045864">
    <property type="entry name" value="aa-tRNA-synth_II/BPL/LPL"/>
</dbReference>
<feature type="domain" description="BPL/LPL catalytic" evidence="5">
    <location>
        <begin position="40"/>
        <end position="231"/>
    </location>
</feature>
<dbReference type="InterPro" id="IPR004562">
    <property type="entry name" value="LipoylTrfase_LipoateP_Ligase"/>
</dbReference>
<keyword evidence="6" id="KW-0436">Ligase</keyword>
<dbReference type="Pfam" id="PF21948">
    <property type="entry name" value="LplA-B_cat"/>
    <property type="match status" value="1"/>
</dbReference>
<accession>A0ABQ0M1I2</accession>
<reference evidence="6" key="1">
    <citation type="submission" date="2014-09" db="EMBL/GenBank/DDBJ databases">
        <title>Genome sequence of the luminous mushroom Mycena chlorophos for searching fungal bioluminescence genes.</title>
        <authorList>
            <person name="Tanaka Y."/>
            <person name="Kasuga D."/>
            <person name="Oba Y."/>
            <person name="Hase S."/>
            <person name="Sato K."/>
            <person name="Oba Y."/>
            <person name="Sakakibara Y."/>
        </authorList>
    </citation>
    <scope>NUCLEOTIDE SEQUENCE</scope>
</reference>
<dbReference type="PANTHER" id="PTHR12561">
    <property type="entry name" value="LIPOATE-PROTEIN LIGASE"/>
    <property type="match status" value="1"/>
</dbReference>
<dbReference type="NCBIfam" id="TIGR00545">
    <property type="entry name" value="lipoyltrans"/>
    <property type="match status" value="1"/>
</dbReference>
<dbReference type="PANTHER" id="PTHR12561:SF3">
    <property type="entry name" value="LIPOYLTRANSFERASE 1, MITOCHONDRIAL"/>
    <property type="match status" value="1"/>
</dbReference>
<evidence type="ECO:0000313" key="7">
    <source>
        <dbReference type="Proteomes" id="UP000815677"/>
    </source>
</evidence>
<comment type="function">
    <text evidence="1">Catalyzes both the ATP-dependent activation of exogenously supplied lipoate to lipoyl-AMP and the transfer of the activated lipoyl onto the lipoyl domains of lipoate-dependent enzymes.</text>
</comment>
<evidence type="ECO:0000256" key="4">
    <source>
        <dbReference type="ARBA" id="ARBA00015925"/>
    </source>
</evidence>
<dbReference type="PROSITE" id="PS51733">
    <property type="entry name" value="BPL_LPL_CATALYTIC"/>
    <property type="match status" value="1"/>
</dbReference>